<dbReference type="EMBL" id="CP043498">
    <property type="protein sequence ID" value="QFY62490.1"/>
    <property type="molecule type" value="Genomic_DNA"/>
</dbReference>
<keyword evidence="2" id="KW-0808">Transferase</keyword>
<dbReference type="Gene3D" id="3.40.630.30">
    <property type="match status" value="1"/>
</dbReference>
<dbReference type="EC" id="2.3.1.202" evidence="2"/>
<reference evidence="2 3" key="1">
    <citation type="submission" date="2019-08" db="EMBL/GenBank/DDBJ databases">
        <title>Prosopis cineraria nodule microbiome.</title>
        <authorList>
            <person name="Ali R."/>
            <person name="Chaluvadi S.R."/>
            <person name="Wang X."/>
        </authorList>
    </citation>
    <scope>NUCLEOTIDE SEQUENCE [LARGE SCALE GENOMIC DNA]</scope>
    <source>
        <strain evidence="2 3">BG7</strain>
    </source>
</reference>
<evidence type="ECO:0000259" key="1">
    <source>
        <dbReference type="PROSITE" id="PS51186"/>
    </source>
</evidence>
<dbReference type="InterPro" id="IPR000182">
    <property type="entry name" value="GNAT_dom"/>
</dbReference>
<dbReference type="PROSITE" id="PS51186">
    <property type="entry name" value="GNAT"/>
    <property type="match status" value="1"/>
</dbReference>
<dbReference type="InterPro" id="IPR020036">
    <property type="entry name" value="PseH"/>
</dbReference>
<protein>
    <submittedName>
        <fullName evidence="2">UDP-4-amino-4, 6-dideoxy-N-acetyl-beta-L-altrosamine N-acetyltransferase</fullName>
        <ecNumber evidence="2">2.3.1.202</ecNumber>
    </submittedName>
</protein>
<dbReference type="SUPFAM" id="SSF55729">
    <property type="entry name" value="Acyl-CoA N-acyltransferases (Nat)"/>
    <property type="match status" value="1"/>
</dbReference>
<dbReference type="NCBIfam" id="TIGR03585">
    <property type="entry name" value="PseH"/>
    <property type="match status" value="1"/>
</dbReference>
<proteinExistence type="predicted"/>
<keyword evidence="3" id="KW-1185">Reference proteome</keyword>
<dbReference type="AlphaFoldDB" id="A0A5Q0CEC9"/>
<feature type="domain" description="N-acetyltransferase" evidence="1">
    <location>
        <begin position="1"/>
        <end position="149"/>
    </location>
</feature>
<dbReference type="GO" id="GO:0016747">
    <property type="term" value="F:acyltransferase activity, transferring groups other than amino-acyl groups"/>
    <property type="evidence" value="ECO:0007669"/>
    <property type="project" value="InterPro"/>
</dbReference>
<dbReference type="OrthoDB" id="5358891at2"/>
<keyword evidence="2" id="KW-0012">Acyltransferase</keyword>
<accession>A0A5Q0CEC9</accession>
<gene>
    <name evidence="2" type="primary">pseH</name>
    <name evidence="2" type="ORF">FZ934_17430</name>
</gene>
<dbReference type="PANTHER" id="PTHR43415">
    <property type="entry name" value="SPERMIDINE N(1)-ACETYLTRANSFERASE"/>
    <property type="match status" value="1"/>
</dbReference>
<evidence type="ECO:0000313" key="2">
    <source>
        <dbReference type="EMBL" id="QFY62490.1"/>
    </source>
</evidence>
<sequence>MTEDDLELVLKWRNAPPVRSFMLTQQEISLDDHRVWFASASRNSARALLVFEVGGEPLGHMNFKIDLSDEIADWGFYAAPDAPRGTGRAMGSKALEYGFTTLRLHKICGQVLDFNTASRKMHETLGFRREGILREQKQMNGVWRDLVCYGLLAQEWSAREGK</sequence>
<dbReference type="Pfam" id="PF13302">
    <property type="entry name" value="Acetyltransf_3"/>
    <property type="match status" value="1"/>
</dbReference>
<name>A0A5Q0CEC9_9HYPH</name>
<dbReference type="Proteomes" id="UP000326881">
    <property type="component" value="Chromosome"/>
</dbReference>
<evidence type="ECO:0000313" key="3">
    <source>
        <dbReference type="Proteomes" id="UP000326881"/>
    </source>
</evidence>
<dbReference type="PANTHER" id="PTHR43415:SF3">
    <property type="entry name" value="GNAT-FAMILY ACETYLTRANSFERASE"/>
    <property type="match status" value="1"/>
</dbReference>
<dbReference type="InterPro" id="IPR016181">
    <property type="entry name" value="Acyl_CoA_acyltransferase"/>
</dbReference>
<organism evidence="2 3">
    <name type="scientific">Rhizobium grahamii</name>
    <dbReference type="NCBI Taxonomy" id="1120045"/>
    <lineage>
        <taxon>Bacteria</taxon>
        <taxon>Pseudomonadati</taxon>
        <taxon>Pseudomonadota</taxon>
        <taxon>Alphaproteobacteria</taxon>
        <taxon>Hyphomicrobiales</taxon>
        <taxon>Rhizobiaceae</taxon>
        <taxon>Rhizobium/Agrobacterium group</taxon>
        <taxon>Rhizobium</taxon>
    </lineage>
</organism>
<dbReference type="KEGG" id="rgr:FZ934_17430"/>